<dbReference type="InterPro" id="IPR000182">
    <property type="entry name" value="GNAT_dom"/>
</dbReference>
<dbReference type="SUPFAM" id="SSF55729">
    <property type="entry name" value="Acyl-CoA N-acyltransferases (Nat)"/>
    <property type="match status" value="1"/>
</dbReference>
<reference evidence="3" key="1">
    <citation type="submission" date="2019-06" db="EMBL/GenBank/DDBJ databases">
        <title>Alistipes onderdonkii subsp. vulgaris subsp. nov., Alistipes dispar sp. nov. and Alistipes communis sp. nov., isolated from human faeces, and creation of Alistipes onderdonkii subsp. onderdonkii subsp. nov.</title>
        <authorList>
            <person name="Sakamoto M."/>
            <person name="Ikeyama N."/>
            <person name="Ogata Y."/>
            <person name="Suda W."/>
            <person name="Iino T."/>
            <person name="Hattori M."/>
            <person name="Ohkuma M."/>
        </authorList>
    </citation>
    <scope>NUCLEOTIDE SEQUENCE [LARGE SCALE GENOMIC DNA]</scope>
    <source>
        <strain evidence="3">5CPEGH6</strain>
    </source>
</reference>
<dbReference type="Pfam" id="PF00583">
    <property type="entry name" value="Acetyltransf_1"/>
    <property type="match status" value="1"/>
</dbReference>
<organism evidence="2 3">
    <name type="scientific">Alistipes dispar</name>
    <dbReference type="NCBI Taxonomy" id="2585119"/>
    <lineage>
        <taxon>Bacteria</taxon>
        <taxon>Pseudomonadati</taxon>
        <taxon>Bacteroidota</taxon>
        <taxon>Bacteroidia</taxon>
        <taxon>Bacteroidales</taxon>
        <taxon>Rikenellaceae</taxon>
        <taxon>Alistipes</taxon>
    </lineage>
</organism>
<dbReference type="PROSITE" id="PS51186">
    <property type="entry name" value="GNAT"/>
    <property type="match status" value="1"/>
</dbReference>
<dbReference type="Proteomes" id="UP000319374">
    <property type="component" value="Chromosome"/>
</dbReference>
<evidence type="ECO:0000313" key="2">
    <source>
        <dbReference type="EMBL" id="BBL06620.1"/>
    </source>
</evidence>
<dbReference type="OrthoDB" id="9127144at2"/>
<keyword evidence="3" id="KW-1185">Reference proteome</keyword>
<gene>
    <name evidence="2" type="ORF">A5CPEGH6_12580</name>
</gene>
<dbReference type="GeneID" id="98673234"/>
<sequence>MTEELQFIPFTSPADRGWAEAMEIYRRSFPYKEQRSEEDHVRALRDPHFRADGIWCGDEFVGILYHWQGDGWHYVEHLAVSPALRGRNMGSKALAAFCEGRRVILEIDPPADEISIRRLHFYRRLGFVENPHEYIHPSFRRPFEQHRLVLMSYPSPLTDDEARRFADFVRETVLRYTEHEAPQLPRLP</sequence>
<evidence type="ECO:0000313" key="3">
    <source>
        <dbReference type="Proteomes" id="UP000319374"/>
    </source>
</evidence>
<dbReference type="Gene3D" id="3.40.630.30">
    <property type="match status" value="1"/>
</dbReference>
<proteinExistence type="predicted"/>
<feature type="domain" description="N-acetyltransferase" evidence="1">
    <location>
        <begin position="8"/>
        <end position="156"/>
    </location>
</feature>
<dbReference type="InterPro" id="IPR016181">
    <property type="entry name" value="Acyl_CoA_acyltransferase"/>
</dbReference>
<name>A0A4Y1X0C5_9BACT</name>
<protein>
    <submittedName>
        <fullName evidence="2">N-acetyltransferase</fullName>
    </submittedName>
</protein>
<dbReference type="EMBL" id="AP019736">
    <property type="protein sequence ID" value="BBL06620.1"/>
    <property type="molecule type" value="Genomic_DNA"/>
</dbReference>
<dbReference type="GO" id="GO:0016747">
    <property type="term" value="F:acyltransferase activity, transferring groups other than amino-acyl groups"/>
    <property type="evidence" value="ECO:0007669"/>
    <property type="project" value="InterPro"/>
</dbReference>
<keyword evidence="2" id="KW-0808">Transferase</keyword>
<accession>A0A4Y1X0C5</accession>
<dbReference type="RefSeq" id="WP_141428422.1">
    <property type="nucleotide sequence ID" value="NZ_AP019736.1"/>
</dbReference>
<evidence type="ECO:0000259" key="1">
    <source>
        <dbReference type="PROSITE" id="PS51186"/>
    </source>
</evidence>
<dbReference type="AlphaFoldDB" id="A0A4Y1X0C5"/>
<dbReference type="KEGG" id="ada:A5CPEGH6_12580"/>
<dbReference type="CDD" id="cd04301">
    <property type="entry name" value="NAT_SF"/>
    <property type="match status" value="1"/>
</dbReference>